<evidence type="ECO:0000313" key="2">
    <source>
        <dbReference type="EMBL" id="MEY9317446.1"/>
    </source>
</evidence>
<name>A0ABV4F2A3_BRAEL</name>
<gene>
    <name evidence="2" type="ORF">ABIF29_004245</name>
</gene>
<keyword evidence="1" id="KW-0812">Transmembrane</keyword>
<evidence type="ECO:0000313" key="3">
    <source>
        <dbReference type="Proteomes" id="UP001565471"/>
    </source>
</evidence>
<organism evidence="2 3">
    <name type="scientific">Bradyrhizobium elkanii</name>
    <dbReference type="NCBI Taxonomy" id="29448"/>
    <lineage>
        <taxon>Bacteria</taxon>
        <taxon>Pseudomonadati</taxon>
        <taxon>Pseudomonadota</taxon>
        <taxon>Alphaproteobacteria</taxon>
        <taxon>Hyphomicrobiales</taxon>
        <taxon>Nitrobacteraceae</taxon>
        <taxon>Bradyrhizobium</taxon>
    </lineage>
</organism>
<sequence length="130" mass="14125">MRRLVTSLLFGVFMGTIAYVSAGRLSAWFETGVLVVHRKWSVGPDAVTYSSDPVGFLAELGLNVFLIAAGGLAVLAACREIIVVVMGPQSRFLGPMNWQFASRMMSVLIGLSICSLLIISLFGLLRRFVQ</sequence>
<accession>A0ABV4F2A3</accession>
<evidence type="ECO:0000256" key="1">
    <source>
        <dbReference type="SAM" id="Phobius"/>
    </source>
</evidence>
<dbReference type="Proteomes" id="UP001565471">
    <property type="component" value="Unassembled WGS sequence"/>
</dbReference>
<keyword evidence="1" id="KW-0472">Membrane</keyword>
<comment type="caution">
    <text evidence="2">The sequence shown here is derived from an EMBL/GenBank/DDBJ whole genome shotgun (WGS) entry which is preliminary data.</text>
</comment>
<feature type="transmembrane region" description="Helical" evidence="1">
    <location>
        <begin position="60"/>
        <end position="86"/>
    </location>
</feature>
<keyword evidence="1" id="KW-1133">Transmembrane helix</keyword>
<proteinExistence type="predicted"/>
<reference evidence="2 3" key="1">
    <citation type="submission" date="2024-07" db="EMBL/GenBank/DDBJ databases">
        <title>Genomic Encyclopedia of Type Strains, Phase V (KMG-V): Genome sequencing to study the core and pangenomes of soil and plant-associated prokaryotes.</title>
        <authorList>
            <person name="Whitman W."/>
        </authorList>
    </citation>
    <scope>NUCLEOTIDE SEQUENCE [LARGE SCALE GENOMIC DNA]</scope>
    <source>
        <strain evidence="2 3">USDA 415</strain>
    </source>
</reference>
<keyword evidence="3" id="KW-1185">Reference proteome</keyword>
<feature type="transmembrane region" description="Helical" evidence="1">
    <location>
        <begin position="107"/>
        <end position="125"/>
    </location>
</feature>
<dbReference type="EMBL" id="JBGBZA010000002">
    <property type="protein sequence ID" value="MEY9317446.1"/>
    <property type="molecule type" value="Genomic_DNA"/>
</dbReference>
<protein>
    <submittedName>
        <fullName evidence="2">Uncharacterized protein</fullName>
    </submittedName>
</protein>